<dbReference type="Proteomes" id="UP001152622">
    <property type="component" value="Unassembled WGS sequence"/>
</dbReference>
<feature type="region of interest" description="Disordered" evidence="1">
    <location>
        <begin position="40"/>
        <end position="69"/>
    </location>
</feature>
<name>A0A9Q1I8S4_SYNKA</name>
<sequence>MPRPAETASSGETTAFSSRASSFLFTAAYAKLRLFPSEIAKASPTPSVPEPRGSRDLPFTRGNRFKVLA</sequence>
<reference evidence="2" key="1">
    <citation type="journal article" date="2023" name="Science">
        <title>Genome structures resolve the early diversification of teleost fishes.</title>
        <authorList>
            <person name="Parey E."/>
            <person name="Louis A."/>
            <person name="Montfort J."/>
            <person name="Bouchez O."/>
            <person name="Roques C."/>
            <person name="Iampietro C."/>
            <person name="Lluch J."/>
            <person name="Castinel A."/>
            <person name="Donnadieu C."/>
            <person name="Desvignes T."/>
            <person name="Floi Bucao C."/>
            <person name="Jouanno E."/>
            <person name="Wen M."/>
            <person name="Mejri S."/>
            <person name="Dirks R."/>
            <person name="Jansen H."/>
            <person name="Henkel C."/>
            <person name="Chen W.J."/>
            <person name="Zahm M."/>
            <person name="Cabau C."/>
            <person name="Klopp C."/>
            <person name="Thompson A.W."/>
            <person name="Robinson-Rechavi M."/>
            <person name="Braasch I."/>
            <person name="Lecointre G."/>
            <person name="Bobe J."/>
            <person name="Postlethwait J.H."/>
            <person name="Berthelot C."/>
            <person name="Roest Crollius H."/>
            <person name="Guiguen Y."/>
        </authorList>
    </citation>
    <scope>NUCLEOTIDE SEQUENCE</scope>
    <source>
        <strain evidence="2">WJC10195</strain>
    </source>
</reference>
<evidence type="ECO:0000313" key="2">
    <source>
        <dbReference type="EMBL" id="KAJ8332683.1"/>
    </source>
</evidence>
<evidence type="ECO:0000256" key="1">
    <source>
        <dbReference type="SAM" id="MobiDB-lite"/>
    </source>
</evidence>
<dbReference type="AlphaFoldDB" id="A0A9Q1I8S4"/>
<organism evidence="2 3">
    <name type="scientific">Synaphobranchus kaupii</name>
    <name type="common">Kaup's arrowtooth eel</name>
    <dbReference type="NCBI Taxonomy" id="118154"/>
    <lineage>
        <taxon>Eukaryota</taxon>
        <taxon>Metazoa</taxon>
        <taxon>Chordata</taxon>
        <taxon>Craniata</taxon>
        <taxon>Vertebrata</taxon>
        <taxon>Euteleostomi</taxon>
        <taxon>Actinopterygii</taxon>
        <taxon>Neopterygii</taxon>
        <taxon>Teleostei</taxon>
        <taxon>Anguilliformes</taxon>
        <taxon>Synaphobranchidae</taxon>
        <taxon>Synaphobranchus</taxon>
    </lineage>
</organism>
<evidence type="ECO:0000313" key="3">
    <source>
        <dbReference type="Proteomes" id="UP001152622"/>
    </source>
</evidence>
<proteinExistence type="predicted"/>
<comment type="caution">
    <text evidence="2">The sequence shown here is derived from an EMBL/GenBank/DDBJ whole genome shotgun (WGS) entry which is preliminary data.</text>
</comment>
<protein>
    <submittedName>
        <fullName evidence="2">Uncharacterized protein</fullName>
    </submittedName>
</protein>
<keyword evidence="3" id="KW-1185">Reference proteome</keyword>
<gene>
    <name evidence="2" type="ORF">SKAU_G00424720</name>
</gene>
<dbReference type="EMBL" id="JAINUF010000025">
    <property type="protein sequence ID" value="KAJ8332683.1"/>
    <property type="molecule type" value="Genomic_DNA"/>
</dbReference>
<accession>A0A9Q1I8S4</accession>